<dbReference type="Gene3D" id="3.40.1190.10">
    <property type="entry name" value="Mur-like, catalytic domain"/>
    <property type="match status" value="1"/>
</dbReference>
<dbReference type="EC" id="6.3.2.30" evidence="5"/>
<dbReference type="PROSITE" id="PS50975">
    <property type="entry name" value="ATP_GRASP"/>
    <property type="match status" value="1"/>
</dbReference>
<dbReference type="STRING" id="1403537.Q428_00355"/>
<evidence type="ECO:0000313" key="17">
    <source>
        <dbReference type="Proteomes" id="UP000019681"/>
    </source>
</evidence>
<dbReference type="PANTHER" id="PTHR23135">
    <property type="entry name" value="MUR LIGASE FAMILY MEMBER"/>
    <property type="match status" value="1"/>
</dbReference>
<name>A0A017RZF2_9CLOT</name>
<comment type="catalytic activity">
    <reaction evidence="13">
        <text>[L-4-(L-arginin-2-N-yl)aspartate](n) + L-aspartate + ATP = [L-4-(L-arginin-2-N-yl)aspartate](n)-L-aspartate + ADP + phosphate + H(+)</text>
        <dbReference type="Rhea" id="RHEA:13277"/>
        <dbReference type="Rhea" id="RHEA-COMP:13728"/>
        <dbReference type="Rhea" id="RHEA-COMP:13733"/>
        <dbReference type="ChEBI" id="CHEBI:15378"/>
        <dbReference type="ChEBI" id="CHEBI:29991"/>
        <dbReference type="ChEBI" id="CHEBI:30616"/>
        <dbReference type="ChEBI" id="CHEBI:43474"/>
        <dbReference type="ChEBI" id="CHEBI:137986"/>
        <dbReference type="ChEBI" id="CHEBI:137990"/>
        <dbReference type="ChEBI" id="CHEBI:456216"/>
        <dbReference type="EC" id="6.3.2.29"/>
    </reaction>
</comment>
<evidence type="ECO:0000256" key="11">
    <source>
        <dbReference type="ARBA" id="ARBA00031353"/>
    </source>
</evidence>
<dbReference type="Pfam" id="PF02786">
    <property type="entry name" value="CPSase_L_D2"/>
    <property type="match status" value="1"/>
</dbReference>
<feature type="domain" description="ATP-grasp" evidence="15">
    <location>
        <begin position="219"/>
        <end position="472"/>
    </location>
</feature>
<evidence type="ECO:0000256" key="12">
    <source>
        <dbReference type="ARBA" id="ARBA00048094"/>
    </source>
</evidence>
<evidence type="ECO:0000256" key="9">
    <source>
        <dbReference type="ARBA" id="ARBA00022741"/>
    </source>
</evidence>
<evidence type="ECO:0000256" key="5">
    <source>
        <dbReference type="ARBA" id="ARBA00012968"/>
    </source>
</evidence>
<evidence type="ECO:0000256" key="14">
    <source>
        <dbReference type="PROSITE-ProRule" id="PRU00409"/>
    </source>
</evidence>
<comment type="pathway">
    <text evidence="2">Cell wall biogenesis; peptidoglycan biosynthesis.</text>
</comment>
<dbReference type="NCBIfam" id="TIGR02068">
    <property type="entry name" value="cya_phycin_syn"/>
    <property type="match status" value="1"/>
</dbReference>
<dbReference type="NCBIfam" id="NF010623">
    <property type="entry name" value="PRK14016.1"/>
    <property type="match status" value="1"/>
</dbReference>
<dbReference type="InterPro" id="IPR013651">
    <property type="entry name" value="ATP-grasp_RimK-type"/>
</dbReference>
<protein>
    <recommendedName>
        <fullName evidence="7">Cyanophycin synthetase</fullName>
        <ecNumber evidence="6">6.3.2.29</ecNumber>
        <ecNumber evidence="5">6.3.2.30</ecNumber>
    </recommendedName>
    <alternativeName>
        <fullName evidence="11">Cyanophycin synthase</fullName>
    </alternativeName>
</protein>
<comment type="function">
    <text evidence="1">Catalyzes the ATP-dependent polymerization of arginine and aspartate to multi-L-arginyl-poly-L-aspartic acid (cyanophycin; a water-insoluble reserve polymer).</text>
</comment>
<evidence type="ECO:0000313" key="16">
    <source>
        <dbReference type="EMBL" id="EYE89784.1"/>
    </source>
</evidence>
<evidence type="ECO:0000256" key="10">
    <source>
        <dbReference type="ARBA" id="ARBA00022840"/>
    </source>
</evidence>
<dbReference type="AlphaFoldDB" id="A0A017RZF2"/>
<dbReference type="InterPro" id="IPR011810">
    <property type="entry name" value="Cya_phycin_syn"/>
</dbReference>
<dbReference type="GO" id="GO:0004326">
    <property type="term" value="F:tetrahydrofolylpolyglutamate synthase activity"/>
    <property type="evidence" value="ECO:0007669"/>
    <property type="project" value="InterPro"/>
</dbReference>
<proteinExistence type="inferred from homology"/>
<dbReference type="Gene3D" id="3.30.470.20">
    <property type="entry name" value="ATP-grasp fold, B domain"/>
    <property type="match status" value="2"/>
</dbReference>
<keyword evidence="9 14" id="KW-0547">Nucleotide-binding</keyword>
<organism evidence="16 17">
    <name type="scientific">Fervidicella metallireducens AeB</name>
    <dbReference type="NCBI Taxonomy" id="1403537"/>
    <lineage>
        <taxon>Bacteria</taxon>
        <taxon>Bacillati</taxon>
        <taxon>Bacillota</taxon>
        <taxon>Clostridia</taxon>
        <taxon>Eubacteriales</taxon>
        <taxon>Clostridiaceae</taxon>
        <taxon>Fervidicella</taxon>
    </lineage>
</organism>
<dbReference type="Pfam" id="PF02875">
    <property type="entry name" value="Mur_ligase_C"/>
    <property type="match status" value="1"/>
</dbReference>
<dbReference type="EC" id="6.3.2.29" evidence="6"/>
<evidence type="ECO:0000256" key="6">
    <source>
        <dbReference type="ARBA" id="ARBA00013005"/>
    </source>
</evidence>
<evidence type="ECO:0000256" key="2">
    <source>
        <dbReference type="ARBA" id="ARBA00004752"/>
    </source>
</evidence>
<reference evidence="16 17" key="1">
    <citation type="journal article" date="2014" name="Genome Announc.">
        <title>Draft Genome Sequence of Fervidicella metallireducens Strain AeBT, an Iron-Reducing Thermoanaerobe from the Great Artesian Basin.</title>
        <authorList>
            <person name="Patel B.K."/>
        </authorList>
    </citation>
    <scope>NUCLEOTIDE SEQUENCE [LARGE SCALE GENOMIC DNA]</scope>
    <source>
        <strain evidence="16 17">AeB</strain>
    </source>
</reference>
<comment type="similarity">
    <text evidence="3">In the C-terminal section; belongs to the MurCDEF family.</text>
</comment>
<dbReference type="InterPro" id="IPR018109">
    <property type="entry name" value="Folylpolyglutamate_synth_CS"/>
</dbReference>
<dbReference type="InterPro" id="IPR036565">
    <property type="entry name" value="Mur-like_cat_sf"/>
</dbReference>
<dbReference type="InterPro" id="IPR004101">
    <property type="entry name" value="Mur_ligase_C"/>
</dbReference>
<keyword evidence="10 14" id="KW-0067">ATP-binding</keyword>
<dbReference type="InterPro" id="IPR005479">
    <property type="entry name" value="CPAse_ATP-bd"/>
</dbReference>
<dbReference type="OrthoDB" id="9803907at2"/>
<dbReference type="Gene3D" id="3.90.190.20">
    <property type="entry name" value="Mur ligase, C-terminal domain"/>
    <property type="match status" value="1"/>
</dbReference>
<sequence>MKIIETRVYTGRNIYSHKLCVRFTVDVEDKADTPTKDIKGFNKKLVNALPGLKKHKCSLGFEGGFLERLEEGTYLPHVFEHMLIEMQNLLGFTEVRYGKARCVKGSIYHVICQYELKEAALLCAEYALNCVNAFIEDKEFDLNDAIGNIERQIVNIRLGPSTKGIYDEAVKRGIPVIRLGNESMLQLGYGKKQKRIEATLTENTSCIAVDISCDKSLTREVLKSACLPVADGECVENIDEVLISCRKIGYPVVIKPMYGSKGSGVTVGVKDDKSAIEAYKIASKINRKVLIERYIEGRDYRVLVVGKKVIAVSLRIPPYVTGDGESNILELIEKENENPKRGYDHEKPLTKIPIDDITINYLKNKGLSLCHVPKKGERITLRFNANISTGGVAKDCTDIIHPDNIEIAIRAAEAVGLDVAGIDICTKDISKSMKTNSGAILEVNAAPGIRMHMYPSLGKGRDVPSYILDYLFPSKSEYSIPVISVTGTNGKTTTTRLIAHIMSLKGLCVGMTTTSGIYINDKCIIKGDTTGPDSAKTILMDKRVDIAVLETARGGIVRRGLGYDLADVGVITNISEDHLGIDGINTMEELADVKSLVVEAVKDYGYAVLNADDESVNLLSQRVKCNIIYFSKSEDNLILKKHIMDGGIGIFIRDNFICLADAERVEPIIDICQIPSTYNGKLQYNVENSMAAVAACIGLRVDVETIAKGLKTFYLDAAQNPGRFNVYNVDNFKVVVDYGHNIGGYTAVIESLKKMEFNRLVGVIGVPGDRTDSSIIEVGGICGKGFDYIYIKEDADKRGRKEGEVAALLEMGILSAHKEKENYKVILSETEALKTALENAKDGDCIAVFYEDYDGIIKIINDFKDNKGAIKEKLDVV</sequence>
<evidence type="ECO:0000256" key="1">
    <source>
        <dbReference type="ARBA" id="ARBA00003184"/>
    </source>
</evidence>
<evidence type="ECO:0000256" key="13">
    <source>
        <dbReference type="ARBA" id="ARBA00048425"/>
    </source>
</evidence>
<comment type="catalytic activity">
    <reaction evidence="12">
        <text>[L-4-(L-arginin-2-N-yl)aspartate](n)-L-aspartate + L-arginine + ATP = [L-4-(L-arginin-2-N-yl)aspartate](n+1) + ADP + phosphate + H(+)</text>
        <dbReference type="Rhea" id="RHEA:23888"/>
        <dbReference type="Rhea" id="RHEA-COMP:13732"/>
        <dbReference type="Rhea" id="RHEA-COMP:13733"/>
        <dbReference type="ChEBI" id="CHEBI:15378"/>
        <dbReference type="ChEBI" id="CHEBI:30616"/>
        <dbReference type="ChEBI" id="CHEBI:32682"/>
        <dbReference type="ChEBI" id="CHEBI:43474"/>
        <dbReference type="ChEBI" id="CHEBI:137986"/>
        <dbReference type="ChEBI" id="CHEBI:137990"/>
        <dbReference type="ChEBI" id="CHEBI:456216"/>
        <dbReference type="EC" id="6.3.2.30"/>
    </reaction>
</comment>
<comment type="subunit">
    <text evidence="4">Homodimer.</text>
</comment>
<evidence type="ECO:0000256" key="8">
    <source>
        <dbReference type="ARBA" id="ARBA00022598"/>
    </source>
</evidence>
<dbReference type="SUPFAM" id="SSF53623">
    <property type="entry name" value="MurD-like peptide ligases, catalytic domain"/>
    <property type="match status" value="1"/>
</dbReference>
<dbReference type="InterPro" id="IPR011761">
    <property type="entry name" value="ATP-grasp"/>
</dbReference>
<dbReference type="InterPro" id="IPR036615">
    <property type="entry name" value="Mur_ligase_C_dom_sf"/>
</dbReference>
<evidence type="ECO:0000259" key="15">
    <source>
        <dbReference type="PROSITE" id="PS50975"/>
    </source>
</evidence>
<accession>A0A017RZF2</accession>
<dbReference type="Pfam" id="PF18921">
    <property type="entry name" value="Cyanophycin_syn"/>
    <property type="match status" value="1"/>
</dbReference>
<dbReference type="GO" id="GO:0046872">
    <property type="term" value="F:metal ion binding"/>
    <property type="evidence" value="ECO:0007669"/>
    <property type="project" value="InterPro"/>
</dbReference>
<evidence type="ECO:0000256" key="4">
    <source>
        <dbReference type="ARBA" id="ARBA00011738"/>
    </source>
</evidence>
<dbReference type="GO" id="GO:0071160">
    <property type="term" value="F:cyanophycin synthetase activity (L-aspartate-adding)"/>
    <property type="evidence" value="ECO:0007669"/>
    <property type="project" value="UniProtKB-EC"/>
</dbReference>
<evidence type="ECO:0000256" key="7">
    <source>
        <dbReference type="ARBA" id="ARBA00022036"/>
    </source>
</evidence>
<dbReference type="SUPFAM" id="SSF53244">
    <property type="entry name" value="MurD-like peptide ligases, peptide-binding domain"/>
    <property type="match status" value="1"/>
</dbReference>
<dbReference type="GO" id="GO:0071161">
    <property type="term" value="F:cyanophycin synthetase activity (L-arginine-adding)"/>
    <property type="evidence" value="ECO:0007669"/>
    <property type="project" value="UniProtKB-EC"/>
</dbReference>
<dbReference type="Pfam" id="PF08245">
    <property type="entry name" value="Mur_ligase_M"/>
    <property type="match status" value="1"/>
</dbReference>
<comment type="caution">
    <text evidence="16">The sequence shown here is derived from an EMBL/GenBank/DDBJ whole genome shotgun (WGS) entry which is preliminary data.</text>
</comment>
<dbReference type="EMBL" id="AZQP01000001">
    <property type="protein sequence ID" value="EYE89784.1"/>
    <property type="molecule type" value="Genomic_DNA"/>
</dbReference>
<dbReference type="PROSITE" id="PS01011">
    <property type="entry name" value="FOLYLPOLYGLU_SYNT_1"/>
    <property type="match status" value="1"/>
</dbReference>
<gene>
    <name evidence="16" type="ORF">Q428_00355</name>
</gene>
<dbReference type="PANTHER" id="PTHR23135:SF18">
    <property type="entry name" value="CYANOPHYCIN SYNTHETASE"/>
    <property type="match status" value="1"/>
</dbReference>
<keyword evidence="17" id="KW-1185">Reference proteome</keyword>
<dbReference type="SUPFAM" id="SSF56059">
    <property type="entry name" value="Glutathione synthetase ATP-binding domain-like"/>
    <property type="match status" value="1"/>
</dbReference>
<dbReference type="RefSeq" id="WP_035377126.1">
    <property type="nucleotide sequence ID" value="NZ_AZQP01000001.1"/>
</dbReference>
<dbReference type="GO" id="GO:0005524">
    <property type="term" value="F:ATP binding"/>
    <property type="evidence" value="ECO:0007669"/>
    <property type="project" value="UniProtKB-UniRule"/>
</dbReference>
<dbReference type="InterPro" id="IPR044019">
    <property type="entry name" value="Cyanophycin_syn_N"/>
</dbReference>
<dbReference type="Proteomes" id="UP000019681">
    <property type="component" value="Unassembled WGS sequence"/>
</dbReference>
<keyword evidence="8" id="KW-0436">Ligase</keyword>
<dbReference type="Pfam" id="PF08443">
    <property type="entry name" value="RimK"/>
    <property type="match status" value="1"/>
</dbReference>
<evidence type="ECO:0000256" key="3">
    <source>
        <dbReference type="ARBA" id="ARBA00009060"/>
    </source>
</evidence>
<dbReference type="InterPro" id="IPR013221">
    <property type="entry name" value="Mur_ligase_cen"/>
</dbReference>